<protein>
    <submittedName>
        <fullName evidence="2">Uncharacterized protein</fullName>
    </submittedName>
</protein>
<dbReference type="OrthoDB" id="2674606at2759"/>
<keyword evidence="3" id="KW-1185">Reference proteome</keyword>
<proteinExistence type="predicted"/>
<dbReference type="Proteomes" id="UP000053263">
    <property type="component" value="Unassembled WGS sequence"/>
</dbReference>
<feature type="compositionally biased region" description="Low complexity" evidence="1">
    <location>
        <begin position="327"/>
        <end position="338"/>
    </location>
</feature>
<evidence type="ECO:0000256" key="1">
    <source>
        <dbReference type="SAM" id="MobiDB-lite"/>
    </source>
</evidence>
<accession>A0A0C9T477</accession>
<feature type="compositionally biased region" description="Pro residues" evidence="1">
    <location>
        <begin position="486"/>
        <end position="515"/>
    </location>
</feature>
<evidence type="ECO:0000313" key="3">
    <source>
        <dbReference type="Proteomes" id="UP000053263"/>
    </source>
</evidence>
<feature type="compositionally biased region" description="Polar residues" evidence="1">
    <location>
        <begin position="347"/>
        <end position="358"/>
    </location>
</feature>
<reference evidence="2 3" key="1">
    <citation type="submission" date="2014-06" db="EMBL/GenBank/DDBJ databases">
        <title>Evolutionary Origins and Diversification of the Mycorrhizal Mutualists.</title>
        <authorList>
            <consortium name="DOE Joint Genome Institute"/>
            <consortium name="Mycorrhizal Genomics Consortium"/>
            <person name="Kohler A."/>
            <person name="Kuo A."/>
            <person name="Nagy L.G."/>
            <person name="Floudas D."/>
            <person name="Copeland A."/>
            <person name="Barry K.W."/>
            <person name="Cichocki N."/>
            <person name="Veneault-Fourrey C."/>
            <person name="LaButti K."/>
            <person name="Lindquist E.A."/>
            <person name="Lipzen A."/>
            <person name="Lundell T."/>
            <person name="Morin E."/>
            <person name="Murat C."/>
            <person name="Riley R."/>
            <person name="Ohm R."/>
            <person name="Sun H."/>
            <person name="Tunlid A."/>
            <person name="Henrissat B."/>
            <person name="Grigoriev I.V."/>
            <person name="Hibbett D.S."/>
            <person name="Martin F."/>
        </authorList>
    </citation>
    <scope>NUCLEOTIDE SEQUENCE [LARGE SCALE GENOMIC DNA]</scope>
    <source>
        <strain evidence="2 3">FD-325 SS-3</strain>
    </source>
</reference>
<dbReference type="HOGENOM" id="CLU_453493_0_0_1"/>
<feature type="region of interest" description="Disordered" evidence="1">
    <location>
        <begin position="308"/>
        <end position="376"/>
    </location>
</feature>
<gene>
    <name evidence="2" type="ORF">PLICRDRAFT_180913</name>
</gene>
<evidence type="ECO:0000313" key="2">
    <source>
        <dbReference type="EMBL" id="KII82913.1"/>
    </source>
</evidence>
<sequence length="602" mass="65949">MKRWTTTEQHEFLLTYVDAYLDAQEKSDFHCFWPSLEEGWFKRWSEKEKLFPDHSQRKLTDAEEKLSTDAVNAQRNRLKTWFRNNTSERRSQRAKKNPLLNLVKASTKKKRRAQLIEIYAKERYAEEVQSTVAEQMSAIPPGERKNSSLRVMKTALNKAWATASDEVKARIKALRDLANAEVDQGPENTPESMQRAIDAMPAALIETMRCIHQQTGLAITVMVGGPWPKRNGRIGTQSFHIGTETELGNNFAQAQRNYDADFLGPWGSHLKKVYPKHVRDSRKLRAPLPTVEEEDHEDVDILTHSGLISMDDGDGDGMAIDTTFTAGSSSSPSSGHSSPLKEAADTNVDNSPDLSDNGSDARSEHDDAPGVLPVDGALGGLDDAWWENYDFSQTGLDEGQSVPSGEDFDAMMSNFVASLPPADPLLAPVIPALPFVFPDVPPFTQVAPAALALPNVPPPPPPSTALALPNVPPFTQVAPAALALPNVPPPPPPSTAPALPNVPPPPPHSTPPPSTAPSAVSPASSVPVPEWFSTAKIYLQDKTLGDDWSAAVDMWIDLETMLEYGVIRILGSLQPQARPAELKNWLKNRNYKATPTINQASL</sequence>
<feature type="region of interest" description="Disordered" evidence="1">
    <location>
        <begin position="482"/>
        <end position="523"/>
    </location>
</feature>
<feature type="compositionally biased region" description="Basic and acidic residues" evidence="1">
    <location>
        <begin position="359"/>
        <end position="368"/>
    </location>
</feature>
<dbReference type="AlphaFoldDB" id="A0A0C9T477"/>
<name>A0A0C9T477_PLICR</name>
<dbReference type="EMBL" id="KN832598">
    <property type="protein sequence ID" value="KII82913.1"/>
    <property type="molecule type" value="Genomic_DNA"/>
</dbReference>
<organism evidence="2 3">
    <name type="scientific">Plicaturopsis crispa FD-325 SS-3</name>
    <dbReference type="NCBI Taxonomy" id="944288"/>
    <lineage>
        <taxon>Eukaryota</taxon>
        <taxon>Fungi</taxon>
        <taxon>Dikarya</taxon>
        <taxon>Basidiomycota</taxon>
        <taxon>Agaricomycotina</taxon>
        <taxon>Agaricomycetes</taxon>
        <taxon>Agaricomycetidae</taxon>
        <taxon>Amylocorticiales</taxon>
        <taxon>Amylocorticiaceae</taxon>
        <taxon>Plicatura</taxon>
        <taxon>Plicaturopsis crispa</taxon>
    </lineage>
</organism>